<organism evidence="2">
    <name type="scientific">Brucella anthropi</name>
    <name type="common">Ochrobactrum anthropi</name>
    <dbReference type="NCBI Taxonomy" id="529"/>
    <lineage>
        <taxon>Bacteria</taxon>
        <taxon>Pseudomonadati</taxon>
        <taxon>Pseudomonadota</taxon>
        <taxon>Alphaproteobacteria</taxon>
        <taxon>Hyphomicrobiales</taxon>
        <taxon>Brucellaceae</taxon>
        <taxon>Brucella/Ochrobactrum group</taxon>
        <taxon>Brucella</taxon>
    </lineage>
</organism>
<dbReference type="EMBL" id="LUAY01007692">
    <property type="protein sequence ID" value="KYB44778.1"/>
    <property type="molecule type" value="Genomic_DNA"/>
</dbReference>
<feature type="region of interest" description="Disordered" evidence="1">
    <location>
        <begin position="252"/>
        <end position="290"/>
    </location>
</feature>
<protein>
    <submittedName>
        <fullName evidence="2">Uncharacterized protein</fullName>
    </submittedName>
</protein>
<dbReference type="AlphaFoldDB" id="A0A656Z3D9"/>
<gene>
    <name evidence="2" type="ORF">AB664_19525</name>
</gene>
<evidence type="ECO:0000256" key="1">
    <source>
        <dbReference type="SAM" id="MobiDB-lite"/>
    </source>
</evidence>
<accession>A0A656Z3D9</accession>
<comment type="caution">
    <text evidence="2">The sequence shown here is derived from an EMBL/GenBank/DDBJ whole genome shotgun (WGS) entry which is preliminary data.</text>
</comment>
<evidence type="ECO:0000313" key="2">
    <source>
        <dbReference type="EMBL" id="KYB44778.1"/>
    </source>
</evidence>
<feature type="region of interest" description="Disordered" evidence="1">
    <location>
        <begin position="1"/>
        <end position="26"/>
    </location>
</feature>
<name>A0A656Z3D9_BRUAN</name>
<proteinExistence type="predicted"/>
<reference evidence="2" key="1">
    <citation type="submission" date="2016-02" db="EMBL/GenBank/DDBJ databases">
        <title>Genomic sequences of Ochrobactrum anthropi.</title>
        <authorList>
            <person name="Chudasama K.S."/>
            <person name="Thaker V.S."/>
        </authorList>
    </citation>
    <scope>NUCLEOTIDE SEQUENCE [LARGE SCALE GENOMIC DNA]</scope>
    <source>
        <strain evidence="2">SUBG007</strain>
    </source>
</reference>
<feature type="region of interest" description="Disordered" evidence="1">
    <location>
        <begin position="307"/>
        <end position="329"/>
    </location>
</feature>
<sequence>MSSTDVQRAFNHKDIDTDNTSSLRSDVSVKPDFESEFEQQFWPAYPRRVGKGQALKAFRAARKQNDLETIMAGVRRYASSRQGENPEFTKHASTWLNGQCWLDEADPKFTAHRNEPPPKPRNIGDAIRDEARRLGVLKDGTVSENRGFHSEGNAGGNVTVLDLAFKPASRASADDQVNVAGFYMALEGVTRHGLQTATKQIMQGSLGHAFLPSPPELRQECDKVMKPILEAHARDSYDRRILKEMAADSERAEWTPESRARATAKWEATKAQQRLDNAAEETRRDQYDTSPDACMARLKAAAEANGADFNLDKIKNAPNDTFKQAGRAA</sequence>